<keyword evidence="2" id="KW-0539">Nucleus</keyword>
<feature type="region of interest" description="Disordered" evidence="3">
    <location>
        <begin position="1"/>
        <end position="28"/>
    </location>
</feature>
<dbReference type="AlphaFoldDB" id="A0A8J2STK3"/>
<keyword evidence="5" id="KW-1185">Reference proteome</keyword>
<accession>A0A8J2STK3</accession>
<dbReference type="PANTHER" id="PTHR15074">
    <property type="entry name" value="METHYL-CPG-BINDING PROTEIN"/>
    <property type="match status" value="1"/>
</dbReference>
<feature type="compositionally biased region" description="Basic and acidic residues" evidence="3">
    <location>
        <begin position="213"/>
        <end position="225"/>
    </location>
</feature>
<name>A0A8J2STK3_9STRA</name>
<dbReference type="EMBL" id="CAKKNE010000003">
    <property type="protein sequence ID" value="CAH0372589.1"/>
    <property type="molecule type" value="Genomic_DNA"/>
</dbReference>
<evidence type="ECO:0000256" key="2">
    <source>
        <dbReference type="ARBA" id="ARBA00023242"/>
    </source>
</evidence>
<dbReference type="OrthoDB" id="10265068at2759"/>
<reference evidence="4" key="1">
    <citation type="submission" date="2021-11" db="EMBL/GenBank/DDBJ databases">
        <authorList>
            <consortium name="Genoscope - CEA"/>
            <person name="William W."/>
        </authorList>
    </citation>
    <scope>NUCLEOTIDE SEQUENCE</scope>
</reference>
<feature type="region of interest" description="Disordered" evidence="3">
    <location>
        <begin position="376"/>
        <end position="395"/>
    </location>
</feature>
<evidence type="ECO:0000256" key="3">
    <source>
        <dbReference type="SAM" id="MobiDB-lite"/>
    </source>
</evidence>
<dbReference type="InterPro" id="IPR045138">
    <property type="entry name" value="MeCP2/MBD4"/>
</dbReference>
<evidence type="ECO:0000313" key="5">
    <source>
        <dbReference type="Proteomes" id="UP000789595"/>
    </source>
</evidence>
<dbReference type="InterPro" id="IPR011257">
    <property type="entry name" value="DNA_glycosylase"/>
</dbReference>
<dbReference type="GO" id="GO:0003824">
    <property type="term" value="F:catalytic activity"/>
    <property type="evidence" value="ECO:0007669"/>
    <property type="project" value="InterPro"/>
</dbReference>
<feature type="region of interest" description="Disordered" evidence="3">
    <location>
        <begin position="213"/>
        <end position="285"/>
    </location>
</feature>
<proteinExistence type="predicted"/>
<dbReference type="GO" id="GO:0003677">
    <property type="term" value="F:DNA binding"/>
    <property type="evidence" value="ECO:0007669"/>
    <property type="project" value="InterPro"/>
</dbReference>
<protein>
    <submittedName>
        <fullName evidence="4">Uncharacterized protein</fullName>
    </submittedName>
</protein>
<feature type="compositionally biased region" description="Basic and acidic residues" evidence="3">
    <location>
        <begin position="233"/>
        <end position="244"/>
    </location>
</feature>
<dbReference type="Gene3D" id="1.10.340.30">
    <property type="entry name" value="Hypothetical protein, domain 2"/>
    <property type="match status" value="1"/>
</dbReference>
<dbReference type="SUPFAM" id="SSF48150">
    <property type="entry name" value="DNA-glycosylase"/>
    <property type="match status" value="1"/>
</dbReference>
<gene>
    <name evidence="4" type="ORF">PECAL_3P25980</name>
</gene>
<comment type="subcellular location">
    <subcellularLocation>
        <location evidence="1">Nucleus</location>
    </subcellularLocation>
</comment>
<dbReference type="PANTHER" id="PTHR15074:SF0">
    <property type="entry name" value="METHYL-CPG-BINDING DOMAIN PROTEIN 4-LIKE PROTEIN"/>
    <property type="match status" value="1"/>
</dbReference>
<evidence type="ECO:0000313" key="4">
    <source>
        <dbReference type="EMBL" id="CAH0372589.1"/>
    </source>
</evidence>
<sequence>MDQPPRRSRYFEVEAPARPLRKRPRPGETARLEALRSYLAARGVARAEDVLRWTVEVKRRAGGRSAGTLDAYFVDGAARYRSRADVARRAFGVETGAAEPPPPVARVEQVESTPRAPEPAAAALGRFEAAAAVRGNDALGAQAAAAEAVLAAVEAGSEDAGARGAALRALDGGLYRLHVNFSCRVRQRSDAVRRGRDVLTDLRRRCKALEKKVDPEGRRRATEAKARRRARREKATERERETGRPRPPGWRSDDDASSLSSASEEDRNDGPGVNLDAVREGDDAPATLDAMRRRCKTFTRTGDVQHLCPHLCYYREHEPARQLFELRRRVARAGGDASRLDAWRARVVLAPEAAYGFRVGFFEGEEARTAADALARGGVPDVPRPSFPQASHGGRGIRLTKPQLDALDLRAERDSLRAALWPPSDDQRGNQPVSQSCLHRAAAAGVDGTSRSVDAVLWRLFASFPGPAATAAAAEDPMKMERLEAILRPLGLHRKRARRLARMSREYLEAHARAAASRDDAAAGATPLDTHTVSALHGVGDYASDAHALFVLRRVRASSPPRDHALRWWHAWALDRGLATLHTPNCSPTKAARE</sequence>
<dbReference type="Proteomes" id="UP000789595">
    <property type="component" value="Unassembled WGS sequence"/>
</dbReference>
<organism evidence="4 5">
    <name type="scientific">Pelagomonas calceolata</name>
    <dbReference type="NCBI Taxonomy" id="35677"/>
    <lineage>
        <taxon>Eukaryota</taxon>
        <taxon>Sar</taxon>
        <taxon>Stramenopiles</taxon>
        <taxon>Ochrophyta</taxon>
        <taxon>Pelagophyceae</taxon>
        <taxon>Pelagomonadales</taxon>
        <taxon>Pelagomonadaceae</taxon>
        <taxon>Pelagomonas</taxon>
    </lineage>
</organism>
<dbReference type="GO" id="GO:0006281">
    <property type="term" value="P:DNA repair"/>
    <property type="evidence" value="ECO:0007669"/>
    <property type="project" value="InterPro"/>
</dbReference>
<dbReference type="GO" id="GO:0005634">
    <property type="term" value="C:nucleus"/>
    <property type="evidence" value="ECO:0007669"/>
    <property type="project" value="UniProtKB-SubCell"/>
</dbReference>
<evidence type="ECO:0000256" key="1">
    <source>
        <dbReference type="ARBA" id="ARBA00004123"/>
    </source>
</evidence>
<comment type="caution">
    <text evidence="4">The sequence shown here is derived from an EMBL/GenBank/DDBJ whole genome shotgun (WGS) entry which is preliminary data.</text>
</comment>